<dbReference type="AlphaFoldDB" id="A0A0H5R6N4"/>
<dbReference type="EMBL" id="HACM01003502">
    <property type="protein sequence ID" value="CRZ03944.1"/>
    <property type="molecule type" value="Transcribed_RNA"/>
</dbReference>
<accession>A0A0H5R6N4</accession>
<name>A0A0H5R6N4_9EUKA</name>
<proteinExistence type="predicted"/>
<feature type="non-terminal residue" evidence="2">
    <location>
        <position position="100"/>
    </location>
</feature>
<sequence length="100" mass="10878">MFATGKSIPLHPMPDDFRCLTDTSATFRFVPTPVVGSRRRRGVVTMEAHTAHVEYRPKVEAGRVRNEPGSGQPRGTGSTAAAHCMSCRVSGQYESTDILS</sequence>
<protein>
    <submittedName>
        <fullName evidence="2">Uncharacterized protein</fullName>
    </submittedName>
</protein>
<feature type="region of interest" description="Disordered" evidence="1">
    <location>
        <begin position="59"/>
        <end position="81"/>
    </location>
</feature>
<evidence type="ECO:0000256" key="1">
    <source>
        <dbReference type="SAM" id="MobiDB-lite"/>
    </source>
</evidence>
<reference evidence="2" key="1">
    <citation type="submission" date="2015-04" db="EMBL/GenBank/DDBJ databases">
        <title>The genome sequence of the plant pathogenic Rhizarian Plasmodiophora brassicae reveals insights in its biotrophic life cycle and the origin of chitin synthesis.</title>
        <authorList>
            <person name="Schwelm A."/>
            <person name="Fogelqvist J."/>
            <person name="Knaust A."/>
            <person name="Julke S."/>
            <person name="Lilja T."/>
            <person name="Dhandapani V."/>
            <person name="Bonilla-Rosso G."/>
            <person name="Karlsson M."/>
            <person name="Shevchenko A."/>
            <person name="Choi S.R."/>
            <person name="Kim H.G."/>
            <person name="Park J.Y."/>
            <person name="Lim Y.P."/>
            <person name="Ludwig-Muller J."/>
            <person name="Dixelius C."/>
        </authorList>
    </citation>
    <scope>NUCLEOTIDE SEQUENCE</scope>
    <source>
        <tissue evidence="2">Potato root galls</tissue>
    </source>
</reference>
<evidence type="ECO:0000313" key="2">
    <source>
        <dbReference type="EMBL" id="CRZ03944.1"/>
    </source>
</evidence>
<organism evidence="2">
    <name type="scientific">Spongospora subterranea</name>
    <dbReference type="NCBI Taxonomy" id="70186"/>
    <lineage>
        <taxon>Eukaryota</taxon>
        <taxon>Sar</taxon>
        <taxon>Rhizaria</taxon>
        <taxon>Endomyxa</taxon>
        <taxon>Phytomyxea</taxon>
        <taxon>Plasmodiophorida</taxon>
        <taxon>Plasmodiophoridae</taxon>
        <taxon>Spongospora</taxon>
    </lineage>
</organism>